<dbReference type="Proteomes" id="UP000010445">
    <property type="component" value="Unassembled WGS sequence"/>
</dbReference>
<reference evidence="3 4" key="1">
    <citation type="submission" date="2012-05" db="EMBL/GenBank/DDBJ databases">
        <authorList>
            <person name="Weinstock G."/>
            <person name="Sodergren E."/>
            <person name="Lobos E.A."/>
            <person name="Fulton L."/>
            <person name="Fulton R."/>
            <person name="Courtney L."/>
            <person name="Fronick C."/>
            <person name="O'Laughlin M."/>
            <person name="Godfrey J."/>
            <person name="Wilson R.M."/>
            <person name="Miner T."/>
            <person name="Farmer C."/>
            <person name="Delehaunty K."/>
            <person name="Cordes M."/>
            <person name="Minx P."/>
            <person name="Tomlinson C."/>
            <person name="Chen J."/>
            <person name="Wollam A."/>
            <person name="Pepin K.H."/>
            <person name="Bhonagiri V."/>
            <person name="Zhang X."/>
            <person name="Suruliraj S."/>
            <person name="Warren W."/>
            <person name="Mitreva M."/>
            <person name="Mardis E.R."/>
            <person name="Wilson R.K."/>
        </authorList>
    </citation>
    <scope>NUCLEOTIDE SEQUENCE [LARGE SCALE GENOMIC DNA]</scope>
    <source>
        <strain evidence="3 4">F0235</strain>
    </source>
</reference>
<dbReference type="PROSITE" id="PS50234">
    <property type="entry name" value="VWFA"/>
    <property type="match status" value="1"/>
</dbReference>
<protein>
    <recommendedName>
        <fullName evidence="2">VWFA domain-containing protein</fullName>
    </recommendedName>
</protein>
<feature type="compositionally biased region" description="Low complexity" evidence="1">
    <location>
        <begin position="212"/>
        <end position="223"/>
    </location>
</feature>
<dbReference type="SUPFAM" id="SSF53300">
    <property type="entry name" value="vWA-like"/>
    <property type="match status" value="1"/>
</dbReference>
<accession>L1MIH0</accession>
<evidence type="ECO:0000313" key="3">
    <source>
        <dbReference type="EMBL" id="EKX90726.1"/>
    </source>
</evidence>
<evidence type="ECO:0000259" key="2">
    <source>
        <dbReference type="PROSITE" id="PS50234"/>
    </source>
</evidence>
<dbReference type="EMBL" id="AMEM01000017">
    <property type="protein sequence ID" value="EKX90726.1"/>
    <property type="molecule type" value="Genomic_DNA"/>
</dbReference>
<feature type="compositionally biased region" description="Polar residues" evidence="1">
    <location>
        <begin position="491"/>
        <end position="511"/>
    </location>
</feature>
<evidence type="ECO:0000256" key="1">
    <source>
        <dbReference type="SAM" id="MobiDB-lite"/>
    </source>
</evidence>
<proteinExistence type="predicted"/>
<keyword evidence="4" id="KW-1185">Reference proteome</keyword>
<dbReference type="Gene3D" id="3.40.50.1980">
    <property type="entry name" value="Nitrogenase molybdenum iron protein domain"/>
    <property type="match status" value="1"/>
</dbReference>
<organism evidence="3 4">
    <name type="scientific">Corynebacterium durum F0235</name>
    <dbReference type="NCBI Taxonomy" id="1035195"/>
    <lineage>
        <taxon>Bacteria</taxon>
        <taxon>Bacillati</taxon>
        <taxon>Actinomycetota</taxon>
        <taxon>Actinomycetes</taxon>
        <taxon>Mycobacteriales</taxon>
        <taxon>Corynebacteriaceae</taxon>
        <taxon>Corynebacterium</taxon>
    </lineage>
</organism>
<dbReference type="HOGENOM" id="CLU_554038_0_0_11"/>
<name>L1MIH0_9CORY</name>
<dbReference type="InterPro" id="IPR036465">
    <property type="entry name" value="vWFA_dom_sf"/>
</dbReference>
<dbReference type="Gene3D" id="3.40.50.410">
    <property type="entry name" value="von Willebrand factor, type A domain"/>
    <property type="match status" value="1"/>
</dbReference>
<sequence>MVISIVAAVLVLMVGAWWILNRMNANSEHNQAGSCPAGDLTLVVAAQDNPQVQSLLDSYKKSNPVVKDRCVKTEIVGEVANAALALIPGTKETVNARLQIAGRSASTNNYPVALRTSLGIAELKEGGDSHEHSHDEHGHEHSHEHEHGHDENSWAHLASHGVIVPGKDATFFSAVAATALAGGDPDRAANMLRENSGISLSDAVNEKKQRIATTEPETPEGYTYEAPEDIHVNTLAVPLTSSGTVSEDESRAAAHFARYVADNVEQTEPNHTESLLYSTAQVVSEHVAAQPTLSPEDNRAKDTLLLLDTSEAMSETMGDQSVFSQTVQLLDPHIRQVAENGGRTALWNYSSPRSSGVSKGWRSNVPFSDQSKGENVVSAMQQFGLGGEPWTRSSILAALATAAENARVTGKPTHIILVTSGTADRISVHDLWNDLEKFHDADVHTHVIHVGDDPVDESLASWSKEHFGSAAVAKTPQELSRELDRAFQDSFAGQQSPTSDEQTDSSGGESSTAATTTTTTADR</sequence>
<dbReference type="InterPro" id="IPR002035">
    <property type="entry name" value="VWF_A"/>
</dbReference>
<gene>
    <name evidence="3" type="ORF">HMPREF9997_01222</name>
</gene>
<feature type="region of interest" description="Disordered" evidence="1">
    <location>
        <begin position="125"/>
        <end position="151"/>
    </location>
</feature>
<feature type="compositionally biased region" description="Low complexity" evidence="1">
    <location>
        <begin position="512"/>
        <end position="523"/>
    </location>
</feature>
<dbReference type="STRING" id="1035195.HMPREF9997_01222"/>
<feature type="domain" description="VWFA" evidence="2">
    <location>
        <begin position="302"/>
        <end position="491"/>
    </location>
</feature>
<feature type="region of interest" description="Disordered" evidence="1">
    <location>
        <begin position="204"/>
        <end position="223"/>
    </location>
</feature>
<comment type="caution">
    <text evidence="3">The sequence shown here is derived from an EMBL/GenBank/DDBJ whole genome shotgun (WGS) entry which is preliminary data.</text>
</comment>
<dbReference type="AlphaFoldDB" id="L1MIH0"/>
<evidence type="ECO:0000313" key="4">
    <source>
        <dbReference type="Proteomes" id="UP000010445"/>
    </source>
</evidence>
<dbReference type="eggNOG" id="COG2304">
    <property type="taxonomic scope" value="Bacteria"/>
</dbReference>
<feature type="region of interest" description="Disordered" evidence="1">
    <location>
        <begin position="485"/>
        <end position="523"/>
    </location>
</feature>
<dbReference type="PATRIC" id="fig|1035195.3.peg.1101"/>